<dbReference type="Proteomes" id="UP000800036">
    <property type="component" value="Unassembled WGS sequence"/>
</dbReference>
<dbReference type="AlphaFoldDB" id="A0A6A5VML9"/>
<gene>
    <name evidence="3" type="ORF">BU23DRAFT_191377</name>
</gene>
<feature type="compositionally biased region" description="Low complexity" evidence="2">
    <location>
        <begin position="786"/>
        <end position="805"/>
    </location>
</feature>
<feature type="region of interest" description="Disordered" evidence="2">
    <location>
        <begin position="766"/>
        <end position="805"/>
    </location>
</feature>
<keyword evidence="4" id="KW-1185">Reference proteome</keyword>
<proteinExistence type="predicted"/>
<feature type="region of interest" description="Disordered" evidence="2">
    <location>
        <begin position="711"/>
        <end position="753"/>
    </location>
</feature>
<organism evidence="3 4">
    <name type="scientific">Bimuria novae-zelandiae CBS 107.79</name>
    <dbReference type="NCBI Taxonomy" id="1447943"/>
    <lineage>
        <taxon>Eukaryota</taxon>
        <taxon>Fungi</taxon>
        <taxon>Dikarya</taxon>
        <taxon>Ascomycota</taxon>
        <taxon>Pezizomycotina</taxon>
        <taxon>Dothideomycetes</taxon>
        <taxon>Pleosporomycetidae</taxon>
        <taxon>Pleosporales</taxon>
        <taxon>Massarineae</taxon>
        <taxon>Didymosphaeriaceae</taxon>
        <taxon>Bimuria</taxon>
    </lineage>
</organism>
<protein>
    <submittedName>
        <fullName evidence="3">Uncharacterized protein</fullName>
    </submittedName>
</protein>
<sequence>MESQELLSDADNDISYNSDLDEFVINNNAERSQGEHAVDSAEDDRSDTEDAAVALTALTNGTHSPLTTATIAHVPLLPEYPQTSTIGYSYCVHVDPTRATGEMILQDAQQFQYCRRQKGPPKRTTSVFLGGPAMRYRYECTGIKRCEYLDNGLANLSHTHVTDEIWEQMKGSRLNLYRSEPDARKKKSTALYQAVMHRYRNRTTCVYSRDTCAPVLRQMRHEAVSGDRLWYIGCSSWTYWNKAEGHLFKTVGAQYNIPHLQSLFENGLPEDPAQAETCGAIFLTRTKLHDCDVNHPQGKGKLLKVGCGVQYDIIIPIYVSQSLHYIFTSHGIHTHPPPPPTRTPEALTQDIVSLIRRVNDPSMTVASFLKSPFLKELCKRYSRPSFTQIHQSLANMDRLAQVIYREKLVMFPSGQDLAGVEFEMNIRHQDPEEAYIREIVTNNLGSIVLTMYKQQAIVFASLETFQVDLSFKRVARGFHELIFAFYHEQHGKLFTLARMYINCERRRIYQRCFEILFKHVSQCTRKEIRWKHLHNNGFIGVTVDMDGKQMSGFGRYLQSVDSSSRPWQWQLQNTVNFCTAHFLRSIRTATGGIDPAFSTVRQRMTALLTCQSWEEYDTLCAQLIEHESPIISSWAKHKRNIVIAAGLNRNITLMTQRDWNILEKTSNNVKQATKKSYSFKKLLYLLPAILAVQNLDQRDIDQFNSRVERDIRHSHRSTSLVSRYSTAMAKQKRKRHGHYNQETGHNSDDDGDDAILFQASSLGYVRARSSSRQRQSLNTRDSLAPDTQSTTQESDLTSTSTSTLSKRVAIPLRSPSSQPSLQRQVLQQNLDAQSQRTALELREKEAIVRKQELQNRLLELELLERERALSLGNQDPRGT</sequence>
<keyword evidence="1" id="KW-0175">Coiled coil</keyword>
<evidence type="ECO:0000313" key="4">
    <source>
        <dbReference type="Proteomes" id="UP000800036"/>
    </source>
</evidence>
<feature type="coiled-coil region" evidence="1">
    <location>
        <begin position="836"/>
        <end position="863"/>
    </location>
</feature>
<dbReference type="EMBL" id="ML976659">
    <property type="protein sequence ID" value="KAF1978953.1"/>
    <property type="molecule type" value="Genomic_DNA"/>
</dbReference>
<name>A0A6A5VML9_9PLEO</name>
<reference evidence="3" key="1">
    <citation type="journal article" date="2020" name="Stud. Mycol.">
        <title>101 Dothideomycetes genomes: a test case for predicting lifestyles and emergence of pathogens.</title>
        <authorList>
            <person name="Haridas S."/>
            <person name="Albert R."/>
            <person name="Binder M."/>
            <person name="Bloem J."/>
            <person name="Labutti K."/>
            <person name="Salamov A."/>
            <person name="Andreopoulos B."/>
            <person name="Baker S."/>
            <person name="Barry K."/>
            <person name="Bills G."/>
            <person name="Bluhm B."/>
            <person name="Cannon C."/>
            <person name="Castanera R."/>
            <person name="Culley D."/>
            <person name="Daum C."/>
            <person name="Ezra D."/>
            <person name="Gonzalez J."/>
            <person name="Henrissat B."/>
            <person name="Kuo A."/>
            <person name="Liang C."/>
            <person name="Lipzen A."/>
            <person name="Lutzoni F."/>
            <person name="Magnuson J."/>
            <person name="Mondo S."/>
            <person name="Nolan M."/>
            <person name="Ohm R."/>
            <person name="Pangilinan J."/>
            <person name="Park H.-J."/>
            <person name="Ramirez L."/>
            <person name="Alfaro M."/>
            <person name="Sun H."/>
            <person name="Tritt A."/>
            <person name="Yoshinaga Y."/>
            <person name="Zwiers L.-H."/>
            <person name="Turgeon B."/>
            <person name="Goodwin S."/>
            <person name="Spatafora J."/>
            <person name="Crous P."/>
            <person name="Grigoriev I."/>
        </authorList>
    </citation>
    <scope>NUCLEOTIDE SEQUENCE</scope>
    <source>
        <strain evidence="3">CBS 107.79</strain>
    </source>
</reference>
<evidence type="ECO:0000256" key="1">
    <source>
        <dbReference type="SAM" id="Coils"/>
    </source>
</evidence>
<evidence type="ECO:0000313" key="3">
    <source>
        <dbReference type="EMBL" id="KAF1978953.1"/>
    </source>
</evidence>
<feature type="compositionally biased region" description="Low complexity" evidence="2">
    <location>
        <begin position="766"/>
        <end position="776"/>
    </location>
</feature>
<accession>A0A6A5VML9</accession>
<evidence type="ECO:0000256" key="2">
    <source>
        <dbReference type="SAM" id="MobiDB-lite"/>
    </source>
</evidence>
<dbReference type="OrthoDB" id="3793118at2759"/>